<name>A0A8J3Q9P0_9ACTN</name>
<keyword evidence="3" id="KW-1185">Reference proteome</keyword>
<evidence type="ECO:0000256" key="1">
    <source>
        <dbReference type="SAM" id="MobiDB-lite"/>
    </source>
</evidence>
<sequence>MPVTHADVVNVLQPDEIDYPNAARHLSAEAVPILAEIAAGPDPGLASKAASLAGFLPGNAASVILPKAATHPNPVVRIAAAASIAHHAELLELADHLAKDPDEGVRRWASSSAHALRTQTPN</sequence>
<proteinExistence type="predicted"/>
<dbReference type="Gene3D" id="1.25.10.10">
    <property type="entry name" value="Leucine-rich Repeat Variant"/>
    <property type="match status" value="1"/>
</dbReference>
<dbReference type="RefSeq" id="WP_203910319.1">
    <property type="nucleotide sequence ID" value="NZ_BONY01000027.1"/>
</dbReference>
<accession>A0A8J3Q9P0</accession>
<dbReference type="InterPro" id="IPR011989">
    <property type="entry name" value="ARM-like"/>
</dbReference>
<evidence type="ECO:0000313" key="3">
    <source>
        <dbReference type="Proteomes" id="UP000612899"/>
    </source>
</evidence>
<feature type="compositionally biased region" description="Polar residues" evidence="1">
    <location>
        <begin position="109"/>
        <end position="122"/>
    </location>
</feature>
<dbReference type="EMBL" id="BONY01000027">
    <property type="protein sequence ID" value="GIH06510.1"/>
    <property type="molecule type" value="Genomic_DNA"/>
</dbReference>
<dbReference type="Proteomes" id="UP000612899">
    <property type="component" value="Unassembled WGS sequence"/>
</dbReference>
<feature type="region of interest" description="Disordered" evidence="1">
    <location>
        <begin position="102"/>
        <end position="122"/>
    </location>
</feature>
<comment type="caution">
    <text evidence="2">The sequence shown here is derived from an EMBL/GenBank/DDBJ whole genome shotgun (WGS) entry which is preliminary data.</text>
</comment>
<dbReference type="InterPro" id="IPR016024">
    <property type="entry name" value="ARM-type_fold"/>
</dbReference>
<protein>
    <recommendedName>
        <fullName evidence="4">HEAT repeat domain-containing protein</fullName>
    </recommendedName>
</protein>
<evidence type="ECO:0008006" key="4">
    <source>
        <dbReference type="Google" id="ProtNLM"/>
    </source>
</evidence>
<dbReference type="SUPFAM" id="SSF48371">
    <property type="entry name" value="ARM repeat"/>
    <property type="match status" value="1"/>
</dbReference>
<reference evidence="2" key="1">
    <citation type="submission" date="2021-01" db="EMBL/GenBank/DDBJ databases">
        <title>Whole genome shotgun sequence of Rhizocola hellebori NBRC 109834.</title>
        <authorList>
            <person name="Komaki H."/>
            <person name="Tamura T."/>
        </authorList>
    </citation>
    <scope>NUCLEOTIDE SEQUENCE</scope>
    <source>
        <strain evidence="2">NBRC 109834</strain>
    </source>
</reference>
<gene>
    <name evidence="2" type="ORF">Rhe02_45770</name>
</gene>
<evidence type="ECO:0000313" key="2">
    <source>
        <dbReference type="EMBL" id="GIH06510.1"/>
    </source>
</evidence>
<organism evidence="2 3">
    <name type="scientific">Rhizocola hellebori</name>
    <dbReference type="NCBI Taxonomy" id="1392758"/>
    <lineage>
        <taxon>Bacteria</taxon>
        <taxon>Bacillati</taxon>
        <taxon>Actinomycetota</taxon>
        <taxon>Actinomycetes</taxon>
        <taxon>Micromonosporales</taxon>
        <taxon>Micromonosporaceae</taxon>
        <taxon>Rhizocola</taxon>
    </lineage>
</organism>
<dbReference type="AlphaFoldDB" id="A0A8J3Q9P0"/>